<dbReference type="RefSeq" id="WP_406785605.1">
    <property type="nucleotide sequence ID" value="NZ_JBJIAA010000001.1"/>
</dbReference>
<comment type="caution">
    <text evidence="7">The sequence shown here is derived from an EMBL/GenBank/DDBJ whole genome shotgun (WGS) entry which is preliminary data.</text>
</comment>
<dbReference type="Pfam" id="PF02653">
    <property type="entry name" value="BPD_transp_2"/>
    <property type="match status" value="1"/>
</dbReference>
<evidence type="ECO:0000256" key="4">
    <source>
        <dbReference type="ARBA" id="ARBA00022989"/>
    </source>
</evidence>
<feature type="transmembrane region" description="Helical" evidence="6">
    <location>
        <begin position="20"/>
        <end position="37"/>
    </location>
</feature>
<keyword evidence="4 6" id="KW-1133">Transmembrane helix</keyword>
<evidence type="ECO:0000256" key="3">
    <source>
        <dbReference type="ARBA" id="ARBA00022692"/>
    </source>
</evidence>
<feature type="transmembrane region" description="Helical" evidence="6">
    <location>
        <begin position="91"/>
        <end position="108"/>
    </location>
</feature>
<comment type="subcellular location">
    <subcellularLocation>
        <location evidence="1">Cell membrane</location>
        <topology evidence="1">Multi-pass membrane protein</topology>
    </subcellularLocation>
</comment>
<feature type="transmembrane region" description="Helical" evidence="6">
    <location>
        <begin position="234"/>
        <end position="259"/>
    </location>
</feature>
<keyword evidence="3 6" id="KW-0812">Transmembrane</keyword>
<dbReference type="Proteomes" id="UP001623592">
    <property type="component" value="Unassembled WGS sequence"/>
</dbReference>
<reference evidence="7 8" key="1">
    <citation type="submission" date="2024-11" db="EMBL/GenBank/DDBJ databases">
        <authorList>
            <person name="Heng Y.C."/>
            <person name="Lim A.C.H."/>
            <person name="Lee J.K.Y."/>
            <person name="Kittelmann S."/>
        </authorList>
    </citation>
    <scope>NUCLEOTIDE SEQUENCE [LARGE SCALE GENOMIC DNA]</scope>
    <source>
        <strain evidence="7 8">WILCCON 0114</strain>
    </source>
</reference>
<dbReference type="InterPro" id="IPR001851">
    <property type="entry name" value="ABC_transp_permease"/>
</dbReference>
<name>A0ABW8T9R7_9CLOT</name>
<feature type="transmembrane region" description="Helical" evidence="6">
    <location>
        <begin position="147"/>
        <end position="166"/>
    </location>
</feature>
<dbReference type="PANTHER" id="PTHR47089:SF1">
    <property type="entry name" value="GUANOSINE ABC TRANSPORTER PERMEASE PROTEIN NUPP"/>
    <property type="match status" value="1"/>
</dbReference>
<sequence>MIKEKSKIELNLFDKFRTIMAILIALLVSTIIIFATSKMPAAAIGSLIFGPLEKLRYFSNILEMMIPLVFTGLSLCITYQARYFSFGADGCFYMGAVVASFIAVRLALPSIVHPLFALIIAGVVGGIIGIIPAILKIKWKAHELVSSLMLNYVFYFFGLYLISYYLRDPKAGQFSSYTFNSTFSFPILIQGTRLHLGFIIAIIAVILCYVYIYKTKWGYEVRAVGDNQKFAKYVGINTIKVILVSQFIAGAIAGIGGAVEMSGMYTSFSWDTDPSYVWDGVIIALLAKDNPKNVPLAAFFLSYIRVGADIMSRRSDVSSQIISIIQGIMILLIAAERFLSYLKEKKENKLAKEKYLSSKKEVV</sequence>
<evidence type="ECO:0000256" key="2">
    <source>
        <dbReference type="ARBA" id="ARBA00022475"/>
    </source>
</evidence>
<dbReference type="PANTHER" id="PTHR47089">
    <property type="entry name" value="ABC TRANSPORTER, PERMEASE PROTEIN"/>
    <property type="match status" value="1"/>
</dbReference>
<gene>
    <name evidence="7" type="ORF">ACJDT4_00710</name>
</gene>
<feature type="transmembrane region" description="Helical" evidence="6">
    <location>
        <begin position="57"/>
        <end position="79"/>
    </location>
</feature>
<accession>A0ABW8T9R7</accession>
<keyword evidence="2" id="KW-1003">Cell membrane</keyword>
<feature type="transmembrane region" description="Helical" evidence="6">
    <location>
        <begin position="114"/>
        <end position="135"/>
    </location>
</feature>
<feature type="transmembrane region" description="Helical" evidence="6">
    <location>
        <begin position="194"/>
        <end position="213"/>
    </location>
</feature>
<keyword evidence="5 6" id="KW-0472">Membrane</keyword>
<dbReference type="CDD" id="cd06580">
    <property type="entry name" value="TM_PBP1_transp_TpRbsC_like"/>
    <property type="match status" value="1"/>
</dbReference>
<evidence type="ECO:0000256" key="6">
    <source>
        <dbReference type="SAM" id="Phobius"/>
    </source>
</evidence>
<evidence type="ECO:0000313" key="7">
    <source>
        <dbReference type="EMBL" id="MFL0248927.1"/>
    </source>
</evidence>
<proteinExistence type="predicted"/>
<protein>
    <submittedName>
        <fullName evidence="7">ABC transporter permease</fullName>
    </submittedName>
</protein>
<evidence type="ECO:0000256" key="5">
    <source>
        <dbReference type="ARBA" id="ARBA00023136"/>
    </source>
</evidence>
<organism evidence="7 8">
    <name type="scientific">Clostridium neuense</name>
    <dbReference type="NCBI Taxonomy" id="1728934"/>
    <lineage>
        <taxon>Bacteria</taxon>
        <taxon>Bacillati</taxon>
        <taxon>Bacillota</taxon>
        <taxon>Clostridia</taxon>
        <taxon>Eubacteriales</taxon>
        <taxon>Clostridiaceae</taxon>
        <taxon>Clostridium</taxon>
    </lineage>
</organism>
<keyword evidence="8" id="KW-1185">Reference proteome</keyword>
<evidence type="ECO:0000256" key="1">
    <source>
        <dbReference type="ARBA" id="ARBA00004651"/>
    </source>
</evidence>
<evidence type="ECO:0000313" key="8">
    <source>
        <dbReference type="Proteomes" id="UP001623592"/>
    </source>
</evidence>
<feature type="transmembrane region" description="Helical" evidence="6">
    <location>
        <begin position="321"/>
        <end position="339"/>
    </location>
</feature>
<dbReference type="EMBL" id="JBJIAA010000001">
    <property type="protein sequence ID" value="MFL0248927.1"/>
    <property type="molecule type" value="Genomic_DNA"/>
</dbReference>